<accession>A0AAP0ELT6</accession>
<evidence type="ECO:0000313" key="2">
    <source>
        <dbReference type="Proteomes" id="UP001420932"/>
    </source>
</evidence>
<dbReference type="Pfam" id="PF13692">
    <property type="entry name" value="Glyco_trans_1_4"/>
    <property type="match status" value="1"/>
</dbReference>
<dbReference type="PANTHER" id="PTHR46686">
    <property type="entry name" value="GLYCOSYLTRANSFERASE"/>
    <property type="match status" value="1"/>
</dbReference>
<protein>
    <submittedName>
        <fullName evidence="1">Uncharacterized protein</fullName>
    </submittedName>
</protein>
<sequence>MGVAGRLVRDKGHAFLYKAFSSITKRHPGAYLLVAGSGPWEMQYAELGSSVKVLEALDPSQLVKFSNALDIFVNPTLRPQGSFVESLEMVIRDGLKRLHEKGMACKSYAMSMFTATKMASAYGRFFLCMKNSRYCSCPLHSDC</sequence>
<organism evidence="1 2">
    <name type="scientific">Stephania yunnanensis</name>
    <dbReference type="NCBI Taxonomy" id="152371"/>
    <lineage>
        <taxon>Eukaryota</taxon>
        <taxon>Viridiplantae</taxon>
        <taxon>Streptophyta</taxon>
        <taxon>Embryophyta</taxon>
        <taxon>Tracheophyta</taxon>
        <taxon>Spermatophyta</taxon>
        <taxon>Magnoliopsida</taxon>
        <taxon>Ranunculales</taxon>
        <taxon>Menispermaceae</taxon>
        <taxon>Menispermoideae</taxon>
        <taxon>Cissampelideae</taxon>
        <taxon>Stephania</taxon>
    </lineage>
</organism>
<gene>
    <name evidence="1" type="ORF">Syun_027839</name>
</gene>
<dbReference type="PANTHER" id="PTHR46686:SF2">
    <property type="entry name" value="GLYCOSYLTRANSFERASE"/>
    <property type="match status" value="1"/>
</dbReference>
<name>A0AAP0ELT6_9MAGN</name>
<dbReference type="AlphaFoldDB" id="A0AAP0ELT6"/>
<dbReference type="Gene3D" id="3.40.50.2000">
    <property type="entry name" value="Glycogen Phosphorylase B"/>
    <property type="match status" value="1"/>
</dbReference>
<evidence type="ECO:0000313" key="1">
    <source>
        <dbReference type="EMBL" id="KAK9092928.1"/>
    </source>
</evidence>
<comment type="caution">
    <text evidence="1">The sequence shown here is derived from an EMBL/GenBank/DDBJ whole genome shotgun (WGS) entry which is preliminary data.</text>
</comment>
<reference evidence="1 2" key="1">
    <citation type="submission" date="2024-01" db="EMBL/GenBank/DDBJ databases">
        <title>Genome assemblies of Stephania.</title>
        <authorList>
            <person name="Yang L."/>
        </authorList>
    </citation>
    <scope>NUCLEOTIDE SEQUENCE [LARGE SCALE GENOMIC DNA]</scope>
    <source>
        <strain evidence="1">YNDBR</strain>
        <tissue evidence="1">Leaf</tissue>
    </source>
</reference>
<dbReference type="SUPFAM" id="SSF53756">
    <property type="entry name" value="UDP-Glycosyltransferase/glycogen phosphorylase"/>
    <property type="match status" value="1"/>
</dbReference>
<dbReference type="Proteomes" id="UP001420932">
    <property type="component" value="Unassembled WGS sequence"/>
</dbReference>
<proteinExistence type="predicted"/>
<keyword evidence="2" id="KW-1185">Reference proteome</keyword>
<dbReference type="EMBL" id="JBBNAF010000012">
    <property type="protein sequence ID" value="KAK9092928.1"/>
    <property type="molecule type" value="Genomic_DNA"/>
</dbReference>